<dbReference type="PROSITE" id="PS51471">
    <property type="entry name" value="FE2OG_OXY"/>
    <property type="match status" value="2"/>
</dbReference>
<dbReference type="EMBL" id="PKPP01002326">
    <property type="protein sequence ID" value="PWA75998.1"/>
    <property type="molecule type" value="Genomic_DNA"/>
</dbReference>
<sequence>MIQIAKNYFKLPEEEHLKSYSDDPNKTIRLSTSFNIRTEKVKNWRDYLRLQCYPLEDYVHEWPENPESFKEHVSEYCASVSGLALELIEAISESLGLGRDYISAQLGKHAQHIALNYYPPCPQPDLTYGLPGHSDLNLITILLQADEVSGLQVSKDGKWISVDPVPNTFIINVGDQIQLQKKDYFKLPEEEHLKSYSDDPNKTIRLSTSFNIRTEKVKNWRDYLRLQCYPLEDYVHEWPENPESFKEHVSEYCASVSGLARELIEAISESLGLGRDYISEQLGKHAQHIALNYYPPCPQPDLTYGLPGHSDLNLITILLQADDVSGLQVSKDGKWISVDPVPNTFIINVGDQIQVLSNDKYKSVLHRAVVNCDKERISIPLFYCPSKDAIIEPAPMLVTDDHPAVYRQFKYGEYHETFWDRGLATENCLDMFMAGLKSD</sequence>
<dbReference type="InterPro" id="IPR050295">
    <property type="entry name" value="Plant_2OG-oxidoreductases"/>
</dbReference>
<keyword evidence="1 3" id="KW-0479">Metal-binding</keyword>
<dbReference type="Pfam" id="PF03171">
    <property type="entry name" value="2OG-FeII_Oxy"/>
    <property type="match status" value="2"/>
</dbReference>
<name>A0A2U1NRA0_ARTAN</name>
<dbReference type="Gene3D" id="2.60.120.330">
    <property type="entry name" value="B-lactam Antibiotic, Isopenicillin N Synthase, Chain"/>
    <property type="match status" value="2"/>
</dbReference>
<dbReference type="GO" id="GO:0046872">
    <property type="term" value="F:metal ion binding"/>
    <property type="evidence" value="ECO:0007669"/>
    <property type="project" value="UniProtKB-KW"/>
</dbReference>
<keyword evidence="6" id="KW-1185">Reference proteome</keyword>
<dbReference type="AlphaFoldDB" id="A0A2U1NRA0"/>
<dbReference type="OrthoDB" id="288590at2759"/>
<dbReference type="Proteomes" id="UP000245207">
    <property type="component" value="Unassembled WGS sequence"/>
</dbReference>
<dbReference type="InterPro" id="IPR044861">
    <property type="entry name" value="IPNS-like_FE2OG_OXY"/>
</dbReference>
<keyword evidence="2 3" id="KW-0408">Iron</keyword>
<evidence type="ECO:0000256" key="1">
    <source>
        <dbReference type="ARBA" id="ARBA00022723"/>
    </source>
</evidence>
<feature type="domain" description="Fe2OG dioxygenase" evidence="4">
    <location>
        <begin position="284"/>
        <end position="385"/>
    </location>
</feature>
<dbReference type="GO" id="GO:0016491">
    <property type="term" value="F:oxidoreductase activity"/>
    <property type="evidence" value="ECO:0007669"/>
    <property type="project" value="UniProtKB-KW"/>
</dbReference>
<evidence type="ECO:0000256" key="3">
    <source>
        <dbReference type="RuleBase" id="RU003682"/>
    </source>
</evidence>
<dbReference type="PANTHER" id="PTHR47991">
    <property type="entry name" value="OXOGLUTARATE/IRON-DEPENDENT DIOXYGENASE"/>
    <property type="match status" value="1"/>
</dbReference>
<dbReference type="STRING" id="35608.A0A2U1NRA0"/>
<feature type="domain" description="Fe2OG dioxygenase" evidence="4">
    <location>
        <begin position="108"/>
        <end position="216"/>
    </location>
</feature>
<gene>
    <name evidence="5" type="ORF">CTI12_AA190750</name>
</gene>
<proteinExistence type="inferred from homology"/>
<comment type="caution">
    <text evidence="5">The sequence shown here is derived from an EMBL/GenBank/DDBJ whole genome shotgun (WGS) entry which is preliminary data.</text>
</comment>
<evidence type="ECO:0000313" key="6">
    <source>
        <dbReference type="Proteomes" id="UP000245207"/>
    </source>
</evidence>
<comment type="similarity">
    <text evidence="3">Belongs to the iron/ascorbate-dependent oxidoreductase family.</text>
</comment>
<dbReference type="InterPro" id="IPR027443">
    <property type="entry name" value="IPNS-like_sf"/>
</dbReference>
<evidence type="ECO:0000313" key="5">
    <source>
        <dbReference type="EMBL" id="PWA75998.1"/>
    </source>
</evidence>
<dbReference type="SUPFAM" id="SSF51197">
    <property type="entry name" value="Clavaminate synthase-like"/>
    <property type="match status" value="2"/>
</dbReference>
<keyword evidence="3" id="KW-0560">Oxidoreductase</keyword>
<accession>A0A2U1NRA0</accession>
<evidence type="ECO:0000259" key="4">
    <source>
        <dbReference type="PROSITE" id="PS51471"/>
    </source>
</evidence>
<organism evidence="5 6">
    <name type="scientific">Artemisia annua</name>
    <name type="common">Sweet wormwood</name>
    <dbReference type="NCBI Taxonomy" id="35608"/>
    <lineage>
        <taxon>Eukaryota</taxon>
        <taxon>Viridiplantae</taxon>
        <taxon>Streptophyta</taxon>
        <taxon>Embryophyta</taxon>
        <taxon>Tracheophyta</taxon>
        <taxon>Spermatophyta</taxon>
        <taxon>Magnoliopsida</taxon>
        <taxon>eudicotyledons</taxon>
        <taxon>Gunneridae</taxon>
        <taxon>Pentapetalae</taxon>
        <taxon>asterids</taxon>
        <taxon>campanulids</taxon>
        <taxon>Asterales</taxon>
        <taxon>Asteraceae</taxon>
        <taxon>Asteroideae</taxon>
        <taxon>Anthemideae</taxon>
        <taxon>Artemisiinae</taxon>
        <taxon>Artemisia</taxon>
    </lineage>
</organism>
<evidence type="ECO:0000256" key="2">
    <source>
        <dbReference type="ARBA" id="ARBA00023004"/>
    </source>
</evidence>
<protein>
    <submittedName>
        <fullName evidence="5">2-oxoglutarate (2OG) and Fe(II)-dependent oxygenase superfamily protein</fullName>
    </submittedName>
</protein>
<dbReference type="InterPro" id="IPR005123">
    <property type="entry name" value="Oxoglu/Fe-dep_dioxygenase_dom"/>
</dbReference>
<reference evidence="5 6" key="1">
    <citation type="journal article" date="2018" name="Mol. Plant">
        <title>The genome of Artemisia annua provides insight into the evolution of Asteraceae family and artemisinin biosynthesis.</title>
        <authorList>
            <person name="Shen Q."/>
            <person name="Zhang L."/>
            <person name="Liao Z."/>
            <person name="Wang S."/>
            <person name="Yan T."/>
            <person name="Shi P."/>
            <person name="Liu M."/>
            <person name="Fu X."/>
            <person name="Pan Q."/>
            <person name="Wang Y."/>
            <person name="Lv Z."/>
            <person name="Lu X."/>
            <person name="Zhang F."/>
            <person name="Jiang W."/>
            <person name="Ma Y."/>
            <person name="Chen M."/>
            <person name="Hao X."/>
            <person name="Li L."/>
            <person name="Tang Y."/>
            <person name="Lv G."/>
            <person name="Zhou Y."/>
            <person name="Sun X."/>
            <person name="Brodelius P.E."/>
            <person name="Rose J.K.C."/>
            <person name="Tang K."/>
        </authorList>
    </citation>
    <scope>NUCLEOTIDE SEQUENCE [LARGE SCALE GENOMIC DNA]</scope>
    <source>
        <strain evidence="6">cv. Huhao1</strain>
        <tissue evidence="5">Leaf</tissue>
    </source>
</reference>